<feature type="compositionally biased region" description="Basic and acidic residues" evidence="1">
    <location>
        <begin position="94"/>
        <end position="113"/>
    </location>
</feature>
<protein>
    <submittedName>
        <fullName evidence="4">Uncharacterized protein</fullName>
    </submittedName>
</protein>
<accession>A0AA36GA75</accession>
<feature type="compositionally biased region" description="Basic and acidic residues" evidence="1">
    <location>
        <begin position="134"/>
        <end position="145"/>
    </location>
</feature>
<dbReference type="EMBL" id="CATQJA010001274">
    <property type="protein sequence ID" value="CAJ0566559.1"/>
    <property type="molecule type" value="Genomic_DNA"/>
</dbReference>
<feature type="compositionally biased region" description="Basic and acidic residues" evidence="1">
    <location>
        <begin position="70"/>
        <end position="84"/>
    </location>
</feature>
<comment type="caution">
    <text evidence="4">The sequence shown here is derived from an EMBL/GenBank/DDBJ whole genome shotgun (WGS) entry which is preliminary data.</text>
</comment>
<keyword evidence="2" id="KW-0732">Signal</keyword>
<organism evidence="4 5">
    <name type="scientific">Mesorhabditis spiculigera</name>
    <dbReference type="NCBI Taxonomy" id="96644"/>
    <lineage>
        <taxon>Eukaryota</taxon>
        <taxon>Metazoa</taxon>
        <taxon>Ecdysozoa</taxon>
        <taxon>Nematoda</taxon>
        <taxon>Chromadorea</taxon>
        <taxon>Rhabditida</taxon>
        <taxon>Rhabditina</taxon>
        <taxon>Rhabditomorpha</taxon>
        <taxon>Rhabditoidea</taxon>
        <taxon>Rhabditidae</taxon>
        <taxon>Mesorhabditinae</taxon>
        <taxon>Mesorhabditis</taxon>
    </lineage>
</organism>
<sequence>MFSIFYSMMSIPLSLLFLASYSLIFCKGESHREKKTKVKNEKDAGDAEEDKKGGEDLAQKWGLNDQPPDEEIKTDLDDIREDNPLARMKPNKHGKPDDSKGGKADEKKDEKKTASKHTKKSAGLNNPERIPMATEKHRDNSKYLA</sequence>
<feature type="compositionally biased region" description="Basic and acidic residues" evidence="1">
    <location>
        <begin position="31"/>
        <end position="58"/>
    </location>
</feature>
<gene>
    <name evidence="4" type="ORF">MSPICULIGERA_LOCUS23944</name>
    <name evidence="3" type="ORF">MSPICULIGERA_LOCUS5157</name>
</gene>
<dbReference type="Proteomes" id="UP001177023">
    <property type="component" value="Unassembled WGS sequence"/>
</dbReference>
<feature type="region of interest" description="Disordered" evidence="1">
    <location>
        <begin position="31"/>
        <end position="145"/>
    </location>
</feature>
<evidence type="ECO:0000256" key="1">
    <source>
        <dbReference type="SAM" id="MobiDB-lite"/>
    </source>
</evidence>
<feature type="chain" id="PRO_5041630120" evidence="2">
    <location>
        <begin position="29"/>
        <end position="145"/>
    </location>
</feature>
<evidence type="ECO:0000313" key="5">
    <source>
        <dbReference type="Proteomes" id="UP001177023"/>
    </source>
</evidence>
<keyword evidence="5" id="KW-1185">Reference proteome</keyword>
<proteinExistence type="predicted"/>
<evidence type="ECO:0000256" key="2">
    <source>
        <dbReference type="SAM" id="SignalP"/>
    </source>
</evidence>
<evidence type="ECO:0000313" key="4">
    <source>
        <dbReference type="EMBL" id="CAJ0585934.1"/>
    </source>
</evidence>
<feature type="signal peptide" evidence="2">
    <location>
        <begin position="1"/>
        <end position="28"/>
    </location>
</feature>
<name>A0AA36GA75_9BILA</name>
<evidence type="ECO:0000313" key="3">
    <source>
        <dbReference type="EMBL" id="CAJ0566559.1"/>
    </source>
</evidence>
<dbReference type="EMBL" id="CATQJA010002706">
    <property type="protein sequence ID" value="CAJ0585934.1"/>
    <property type="molecule type" value="Genomic_DNA"/>
</dbReference>
<reference evidence="4" key="1">
    <citation type="submission" date="2023-06" db="EMBL/GenBank/DDBJ databases">
        <authorList>
            <person name="Delattre M."/>
        </authorList>
    </citation>
    <scope>NUCLEOTIDE SEQUENCE</scope>
    <source>
        <strain evidence="4">AF72</strain>
    </source>
</reference>
<feature type="non-terminal residue" evidence="4">
    <location>
        <position position="1"/>
    </location>
</feature>
<dbReference type="AlphaFoldDB" id="A0AA36GA75"/>